<dbReference type="AlphaFoldDB" id="A0A8S1HYH3"/>
<evidence type="ECO:0000313" key="3">
    <source>
        <dbReference type="Proteomes" id="UP000835052"/>
    </source>
</evidence>
<dbReference type="EMBL" id="CAJGYM010000248">
    <property type="protein sequence ID" value="CAD6200179.1"/>
    <property type="molecule type" value="Genomic_DNA"/>
</dbReference>
<feature type="region of interest" description="Disordered" evidence="1">
    <location>
        <begin position="99"/>
        <end position="120"/>
    </location>
</feature>
<feature type="compositionally biased region" description="Polar residues" evidence="1">
    <location>
        <begin position="44"/>
        <end position="56"/>
    </location>
</feature>
<gene>
    <name evidence="2" type="ORF">CAUJ_LOCUS16077</name>
</gene>
<feature type="non-terminal residue" evidence="2">
    <location>
        <position position="1"/>
    </location>
</feature>
<organism evidence="2 3">
    <name type="scientific">Caenorhabditis auriculariae</name>
    <dbReference type="NCBI Taxonomy" id="2777116"/>
    <lineage>
        <taxon>Eukaryota</taxon>
        <taxon>Metazoa</taxon>
        <taxon>Ecdysozoa</taxon>
        <taxon>Nematoda</taxon>
        <taxon>Chromadorea</taxon>
        <taxon>Rhabditida</taxon>
        <taxon>Rhabditina</taxon>
        <taxon>Rhabditomorpha</taxon>
        <taxon>Rhabditoidea</taxon>
        <taxon>Rhabditidae</taxon>
        <taxon>Peloderinae</taxon>
        <taxon>Caenorhabditis</taxon>
    </lineage>
</organism>
<evidence type="ECO:0000256" key="1">
    <source>
        <dbReference type="SAM" id="MobiDB-lite"/>
    </source>
</evidence>
<feature type="compositionally biased region" description="Basic and acidic residues" evidence="1">
    <location>
        <begin position="99"/>
        <end position="111"/>
    </location>
</feature>
<comment type="caution">
    <text evidence="2">The sequence shown here is derived from an EMBL/GenBank/DDBJ whole genome shotgun (WGS) entry which is preliminary data.</text>
</comment>
<feature type="compositionally biased region" description="Basic and acidic residues" evidence="1">
    <location>
        <begin position="29"/>
        <end position="40"/>
    </location>
</feature>
<sequence>MMMVVILFSKLDDSDLRIDRIDIEADFDDSKTEETAKAEDELTDSGTTRNSFRSPLRTTRRWQKEDYFRTGRITKGVSYNIMTGKLMADEHEKIEIVEKKNEADLTSETEKSTSSGYKSTKDLENEIMSFSDVFSAIPRAFNYADSLP</sequence>
<feature type="region of interest" description="Disordered" evidence="1">
    <location>
        <begin position="29"/>
        <end position="56"/>
    </location>
</feature>
<protein>
    <submittedName>
        <fullName evidence="2">Uncharacterized protein</fullName>
    </submittedName>
</protein>
<keyword evidence="3" id="KW-1185">Reference proteome</keyword>
<dbReference type="Proteomes" id="UP000835052">
    <property type="component" value="Unassembled WGS sequence"/>
</dbReference>
<accession>A0A8S1HYH3</accession>
<evidence type="ECO:0000313" key="2">
    <source>
        <dbReference type="EMBL" id="CAD6200179.1"/>
    </source>
</evidence>
<name>A0A8S1HYH3_9PELO</name>
<proteinExistence type="predicted"/>
<reference evidence="2" key="1">
    <citation type="submission" date="2020-10" db="EMBL/GenBank/DDBJ databases">
        <authorList>
            <person name="Kikuchi T."/>
        </authorList>
    </citation>
    <scope>NUCLEOTIDE SEQUENCE</scope>
    <source>
        <strain evidence="2">NKZ352</strain>
    </source>
</reference>